<evidence type="ECO:0000256" key="7">
    <source>
        <dbReference type="PIRSR" id="PIRSR600223-1"/>
    </source>
</evidence>
<proteinExistence type="inferred from homology"/>
<evidence type="ECO:0000313" key="13">
    <source>
        <dbReference type="Proteomes" id="UP000568106"/>
    </source>
</evidence>
<evidence type="ECO:0000313" key="12">
    <source>
        <dbReference type="EMBL" id="MBB5319277.1"/>
    </source>
</evidence>
<comment type="catalytic activity">
    <reaction evidence="1 8">
        <text>Cleavage of hydrophobic, N-terminal signal or leader sequences from secreted and periplasmic proteins.</text>
        <dbReference type="EC" id="3.4.21.89"/>
    </reaction>
</comment>
<dbReference type="EMBL" id="JACHDY010000007">
    <property type="protein sequence ID" value="MBB5319277.1"/>
    <property type="molecule type" value="Genomic_DNA"/>
</dbReference>
<feature type="compositionally biased region" description="Polar residues" evidence="10">
    <location>
        <begin position="1"/>
        <end position="21"/>
    </location>
</feature>
<protein>
    <recommendedName>
        <fullName evidence="4 8">Signal peptidase I</fullName>
        <ecNumber evidence="3 8">3.4.21.89</ecNumber>
    </recommendedName>
</protein>
<evidence type="ECO:0000256" key="2">
    <source>
        <dbReference type="ARBA" id="ARBA00009370"/>
    </source>
</evidence>
<dbReference type="GO" id="GO:0006465">
    <property type="term" value="P:signal peptide processing"/>
    <property type="evidence" value="ECO:0007669"/>
    <property type="project" value="InterPro"/>
</dbReference>
<dbReference type="GO" id="GO:0009003">
    <property type="term" value="F:signal peptidase activity"/>
    <property type="evidence" value="ECO:0007669"/>
    <property type="project" value="UniProtKB-EC"/>
</dbReference>
<dbReference type="Gene3D" id="2.10.109.10">
    <property type="entry name" value="Umud Fragment, subunit A"/>
    <property type="match status" value="1"/>
</dbReference>
<dbReference type="PROSITE" id="PS00501">
    <property type="entry name" value="SPASE_I_1"/>
    <property type="match status" value="1"/>
</dbReference>
<evidence type="ECO:0000256" key="6">
    <source>
        <dbReference type="ARBA" id="ARBA00022801"/>
    </source>
</evidence>
<feature type="transmembrane region" description="Helical" evidence="8">
    <location>
        <begin position="45"/>
        <end position="67"/>
    </location>
</feature>
<dbReference type="NCBIfam" id="TIGR02227">
    <property type="entry name" value="sigpep_I_bact"/>
    <property type="match status" value="1"/>
</dbReference>
<dbReference type="InterPro" id="IPR000223">
    <property type="entry name" value="Pept_S26A_signal_pept_1"/>
</dbReference>
<evidence type="ECO:0000256" key="10">
    <source>
        <dbReference type="SAM" id="MobiDB-lite"/>
    </source>
</evidence>
<dbReference type="InterPro" id="IPR019756">
    <property type="entry name" value="Pept_S26A_signal_pept_1_Ser-AS"/>
</dbReference>
<feature type="compositionally biased region" description="Polar residues" evidence="10">
    <location>
        <begin position="260"/>
        <end position="269"/>
    </location>
</feature>
<comment type="subcellular location">
    <subcellularLocation>
        <location evidence="9">Membrane</location>
        <topology evidence="9">Single-pass type II membrane protein</topology>
    </subcellularLocation>
</comment>
<feature type="active site" evidence="7">
    <location>
        <position position="128"/>
    </location>
</feature>
<dbReference type="PANTHER" id="PTHR43390:SF1">
    <property type="entry name" value="CHLOROPLAST PROCESSING PEPTIDASE"/>
    <property type="match status" value="1"/>
</dbReference>
<feature type="region of interest" description="Disordered" evidence="10">
    <location>
        <begin position="247"/>
        <end position="273"/>
    </location>
</feature>
<keyword evidence="6 8" id="KW-0378">Hydrolase</keyword>
<comment type="caution">
    <text evidence="12">The sequence shown here is derived from an EMBL/GenBank/DDBJ whole genome shotgun (WGS) entry which is preliminary data.</text>
</comment>
<evidence type="ECO:0000256" key="1">
    <source>
        <dbReference type="ARBA" id="ARBA00000677"/>
    </source>
</evidence>
<dbReference type="InterPro" id="IPR036286">
    <property type="entry name" value="LexA/Signal_pep-like_sf"/>
</dbReference>
<feature type="region of interest" description="Disordered" evidence="10">
    <location>
        <begin position="1"/>
        <end position="39"/>
    </location>
</feature>
<feature type="active site" evidence="7">
    <location>
        <position position="76"/>
    </location>
</feature>
<dbReference type="PROSITE" id="PS00760">
    <property type="entry name" value="SPASE_I_2"/>
    <property type="match status" value="1"/>
</dbReference>
<dbReference type="GO" id="GO:0004252">
    <property type="term" value="F:serine-type endopeptidase activity"/>
    <property type="evidence" value="ECO:0007669"/>
    <property type="project" value="InterPro"/>
</dbReference>
<evidence type="ECO:0000256" key="4">
    <source>
        <dbReference type="ARBA" id="ARBA00019232"/>
    </source>
</evidence>
<keyword evidence="5 8" id="KW-0645">Protease</keyword>
<comment type="similarity">
    <text evidence="2 9">Belongs to the peptidase S26 family.</text>
</comment>
<dbReference type="AlphaFoldDB" id="A0A7W8ILF1"/>
<dbReference type="InterPro" id="IPR019758">
    <property type="entry name" value="Pept_S26A_signal_pept_1_CS"/>
</dbReference>
<gene>
    <name evidence="12" type="ORF">HDF09_003983</name>
</gene>
<evidence type="ECO:0000259" key="11">
    <source>
        <dbReference type="Pfam" id="PF10502"/>
    </source>
</evidence>
<keyword evidence="8" id="KW-0472">Membrane</keyword>
<evidence type="ECO:0000256" key="3">
    <source>
        <dbReference type="ARBA" id="ARBA00013208"/>
    </source>
</evidence>
<evidence type="ECO:0000256" key="9">
    <source>
        <dbReference type="RuleBase" id="RU362042"/>
    </source>
</evidence>
<evidence type="ECO:0000256" key="8">
    <source>
        <dbReference type="RuleBase" id="RU003993"/>
    </source>
</evidence>
<dbReference type="PANTHER" id="PTHR43390">
    <property type="entry name" value="SIGNAL PEPTIDASE I"/>
    <property type="match status" value="1"/>
</dbReference>
<feature type="domain" description="Peptidase S26" evidence="11">
    <location>
        <begin position="49"/>
        <end position="237"/>
    </location>
</feature>
<dbReference type="SUPFAM" id="SSF51306">
    <property type="entry name" value="LexA/Signal peptidase"/>
    <property type="match status" value="1"/>
</dbReference>
<dbReference type="InterPro" id="IPR019533">
    <property type="entry name" value="Peptidase_S26"/>
</dbReference>
<accession>A0A7W8ILF1</accession>
<dbReference type="PROSITE" id="PS00761">
    <property type="entry name" value="SPASE_I_3"/>
    <property type="match status" value="1"/>
</dbReference>
<dbReference type="GO" id="GO:0016020">
    <property type="term" value="C:membrane"/>
    <property type="evidence" value="ECO:0007669"/>
    <property type="project" value="UniProtKB-SubCell"/>
</dbReference>
<organism evidence="12 13">
    <name type="scientific">Tunturiibacter empetritectus</name>
    <dbReference type="NCBI Taxonomy" id="3069691"/>
    <lineage>
        <taxon>Bacteria</taxon>
        <taxon>Pseudomonadati</taxon>
        <taxon>Acidobacteriota</taxon>
        <taxon>Terriglobia</taxon>
        <taxon>Terriglobales</taxon>
        <taxon>Acidobacteriaceae</taxon>
        <taxon>Tunturiibacter</taxon>
    </lineage>
</organism>
<reference evidence="12" key="1">
    <citation type="submission" date="2020-08" db="EMBL/GenBank/DDBJ databases">
        <title>Genomic Encyclopedia of Type Strains, Phase IV (KMG-V): Genome sequencing to study the core and pangenomes of soil and plant-associated prokaryotes.</title>
        <authorList>
            <person name="Whitman W."/>
        </authorList>
    </citation>
    <scope>NUCLEOTIDE SEQUENCE [LARGE SCALE GENOMIC DNA]</scope>
    <source>
        <strain evidence="12">M8UP27</strain>
    </source>
</reference>
<name>A0A7W8ILF1_9BACT</name>
<dbReference type="Pfam" id="PF10502">
    <property type="entry name" value="Peptidase_S26"/>
    <property type="match status" value="1"/>
</dbReference>
<keyword evidence="8" id="KW-1133">Transmembrane helix</keyword>
<dbReference type="EC" id="3.4.21.89" evidence="3 8"/>
<dbReference type="PRINTS" id="PR00727">
    <property type="entry name" value="LEADERPTASE"/>
</dbReference>
<dbReference type="Proteomes" id="UP000568106">
    <property type="component" value="Unassembled WGS sequence"/>
</dbReference>
<sequence>MTQPAVVSSHPATHSPSTVGAQQLRHPTPNPTHRRHPVHHDRSSVFTALQSLLHLIVIAIFIITFCVQPFRIPSESMESTLLVGDFLLVDKQAAAPDGAGTLLPTAAIRRGDIIVFHDPVDASLHLVKRVIGLPGDHLRLRDGRVYINGHALTEPYAVYRPSPPDNFRDNFPRLHSADPEIDSHWWIRMRSLIENNELIIPTGNYFVLGDNRNDSEDSRYWGFVPREAIVGKPLVIYFSLQTHDPDDTDGYGGNDGTGASLAQSATATPTRRHPGKIDSVVDFARWGRTFQVVR</sequence>
<keyword evidence="13" id="KW-1185">Reference proteome</keyword>
<evidence type="ECO:0000256" key="5">
    <source>
        <dbReference type="ARBA" id="ARBA00022670"/>
    </source>
</evidence>
<dbReference type="CDD" id="cd06530">
    <property type="entry name" value="S26_SPase_I"/>
    <property type="match status" value="1"/>
</dbReference>
<keyword evidence="8" id="KW-0812">Transmembrane</keyword>
<dbReference type="InterPro" id="IPR019757">
    <property type="entry name" value="Pept_S26A_signal_pept_1_Lys-AS"/>
</dbReference>